<keyword evidence="3" id="KW-0238">DNA-binding</keyword>
<keyword evidence="4" id="KW-1185">Reference proteome</keyword>
<dbReference type="InterPro" id="IPR011006">
    <property type="entry name" value="CheY-like_superfamily"/>
</dbReference>
<feature type="domain" description="Response regulatory" evidence="2">
    <location>
        <begin position="11"/>
        <end position="136"/>
    </location>
</feature>
<gene>
    <name evidence="3" type="ORF">COO91_02856</name>
</gene>
<protein>
    <submittedName>
        <fullName evidence="3">DNA-binding response regulator, OmpR family, containings REC and winged-helix</fullName>
    </submittedName>
</protein>
<dbReference type="Gene3D" id="3.40.50.2300">
    <property type="match status" value="1"/>
</dbReference>
<dbReference type="CDD" id="cd17557">
    <property type="entry name" value="REC_Rcp-like"/>
    <property type="match status" value="1"/>
</dbReference>
<evidence type="ECO:0000313" key="3">
    <source>
        <dbReference type="EMBL" id="AUB36927.1"/>
    </source>
</evidence>
<reference evidence="3 4" key="1">
    <citation type="submission" date="2017-11" db="EMBL/GenBank/DDBJ databases">
        <title>Complete genome of a free-living desiccation-tolerant cyanobacterium and its photosynthetic adaptation to extreme terrestrial habitat.</title>
        <authorList>
            <person name="Shang J."/>
        </authorList>
    </citation>
    <scope>NUCLEOTIDE SEQUENCE [LARGE SCALE GENOMIC DNA]</scope>
    <source>
        <strain evidence="3 4">CCNUN1</strain>
    </source>
</reference>
<dbReference type="PROSITE" id="PS50110">
    <property type="entry name" value="RESPONSE_REGULATORY"/>
    <property type="match status" value="1"/>
</dbReference>
<dbReference type="PANTHER" id="PTHR44520:SF2">
    <property type="entry name" value="RESPONSE REGULATOR RCP1"/>
    <property type="match status" value="1"/>
</dbReference>
<evidence type="ECO:0000256" key="1">
    <source>
        <dbReference type="PROSITE-ProRule" id="PRU00169"/>
    </source>
</evidence>
<dbReference type="InterPro" id="IPR052893">
    <property type="entry name" value="TCS_response_regulator"/>
</dbReference>
<sequence>MGIITPIMPIEVLLVEDNPGDAQLTRIALEESKISIHLNVVEDGVEAMAFLRKQEKYVKAAHPDIVLLDLNLPRKDGREVLAEIKGDENLRRIPVVILTTSQAEEDILKAYNLCANCYITKPVDFDQFVKIVQSIENFWFAIVKLPPE</sequence>
<dbReference type="SUPFAM" id="SSF52172">
    <property type="entry name" value="CheY-like"/>
    <property type="match status" value="1"/>
</dbReference>
<dbReference type="Proteomes" id="UP000232003">
    <property type="component" value="Chromosome"/>
</dbReference>
<feature type="modified residue" description="4-aspartylphosphate" evidence="1">
    <location>
        <position position="69"/>
    </location>
</feature>
<dbReference type="GO" id="GO:0000160">
    <property type="term" value="P:phosphorelay signal transduction system"/>
    <property type="evidence" value="ECO:0007669"/>
    <property type="project" value="InterPro"/>
</dbReference>
<evidence type="ECO:0000259" key="2">
    <source>
        <dbReference type="PROSITE" id="PS50110"/>
    </source>
</evidence>
<dbReference type="SMART" id="SM00448">
    <property type="entry name" value="REC"/>
    <property type="match status" value="1"/>
</dbReference>
<proteinExistence type="predicted"/>
<organism evidence="3 4">
    <name type="scientific">Nostoc flagelliforme CCNUN1</name>
    <dbReference type="NCBI Taxonomy" id="2038116"/>
    <lineage>
        <taxon>Bacteria</taxon>
        <taxon>Bacillati</taxon>
        <taxon>Cyanobacteriota</taxon>
        <taxon>Cyanophyceae</taxon>
        <taxon>Nostocales</taxon>
        <taxon>Nostocaceae</taxon>
        <taxon>Nostoc</taxon>
    </lineage>
</organism>
<dbReference type="PANTHER" id="PTHR44520">
    <property type="entry name" value="RESPONSE REGULATOR RCP1-RELATED"/>
    <property type="match status" value="1"/>
</dbReference>
<dbReference type="GO" id="GO:0003677">
    <property type="term" value="F:DNA binding"/>
    <property type="evidence" value="ECO:0007669"/>
    <property type="project" value="UniProtKB-KW"/>
</dbReference>
<evidence type="ECO:0000313" key="4">
    <source>
        <dbReference type="Proteomes" id="UP000232003"/>
    </source>
</evidence>
<dbReference type="EMBL" id="CP024785">
    <property type="protein sequence ID" value="AUB36927.1"/>
    <property type="molecule type" value="Genomic_DNA"/>
</dbReference>
<dbReference type="KEGG" id="nfl:COO91_02856"/>
<accession>A0A2K8SNE1</accession>
<name>A0A2K8SNE1_9NOSO</name>
<dbReference type="Pfam" id="PF00072">
    <property type="entry name" value="Response_reg"/>
    <property type="match status" value="1"/>
</dbReference>
<keyword evidence="1" id="KW-0597">Phosphoprotein</keyword>
<dbReference type="InterPro" id="IPR001789">
    <property type="entry name" value="Sig_transdc_resp-reg_receiver"/>
</dbReference>
<dbReference type="AlphaFoldDB" id="A0A2K8SNE1"/>